<gene>
    <name evidence="3" type="ORF">X907_0352</name>
</gene>
<dbReference type="Gene3D" id="3.40.630.30">
    <property type="match status" value="1"/>
</dbReference>
<dbReference type="KEGG" id="gak:X907_0352"/>
<dbReference type="OrthoDB" id="7205533at2"/>
<keyword evidence="2" id="KW-0012">Acyltransferase</keyword>
<dbReference type="SUPFAM" id="SSF55729">
    <property type="entry name" value="Acyl-CoA N-acyltransferases (Nat)"/>
    <property type="match status" value="1"/>
</dbReference>
<dbReference type="AlphaFoldDB" id="A0A3T0E6L3"/>
<dbReference type="GO" id="GO:0016747">
    <property type="term" value="F:acyltransferase activity, transferring groups other than amino-acyl groups"/>
    <property type="evidence" value="ECO:0007669"/>
    <property type="project" value="InterPro"/>
</dbReference>
<evidence type="ECO:0000256" key="2">
    <source>
        <dbReference type="ARBA" id="ARBA00023315"/>
    </source>
</evidence>
<evidence type="ECO:0000313" key="3">
    <source>
        <dbReference type="EMBL" id="AZU02900.1"/>
    </source>
</evidence>
<keyword evidence="4" id="KW-1185">Reference proteome</keyword>
<dbReference type="InterPro" id="IPR000182">
    <property type="entry name" value="GNAT_dom"/>
</dbReference>
<protein>
    <submittedName>
        <fullName evidence="3">Acetyltransferase, GNAT family protein</fullName>
    </submittedName>
</protein>
<evidence type="ECO:0000256" key="1">
    <source>
        <dbReference type="ARBA" id="ARBA00022679"/>
    </source>
</evidence>
<organism evidence="3 4">
    <name type="scientific">Glycocaulis alkaliphilus</name>
    <dbReference type="NCBI Taxonomy" id="1434191"/>
    <lineage>
        <taxon>Bacteria</taxon>
        <taxon>Pseudomonadati</taxon>
        <taxon>Pseudomonadota</taxon>
        <taxon>Alphaproteobacteria</taxon>
        <taxon>Maricaulales</taxon>
        <taxon>Maricaulaceae</taxon>
        <taxon>Glycocaulis</taxon>
    </lineage>
</organism>
<dbReference type="InterPro" id="IPR016181">
    <property type="entry name" value="Acyl_CoA_acyltransferase"/>
</dbReference>
<dbReference type="Proteomes" id="UP000286954">
    <property type="component" value="Chromosome"/>
</dbReference>
<dbReference type="CDD" id="cd04301">
    <property type="entry name" value="NAT_SF"/>
    <property type="match status" value="1"/>
</dbReference>
<evidence type="ECO:0000313" key="4">
    <source>
        <dbReference type="Proteomes" id="UP000286954"/>
    </source>
</evidence>
<keyword evidence="1 3" id="KW-0808">Transferase</keyword>
<accession>A0A3T0E6L3</accession>
<dbReference type="InterPro" id="IPR050832">
    <property type="entry name" value="Bact_Acetyltransf"/>
</dbReference>
<dbReference type="PANTHER" id="PTHR43877">
    <property type="entry name" value="AMINOALKYLPHOSPHONATE N-ACETYLTRANSFERASE-RELATED-RELATED"/>
    <property type="match status" value="1"/>
</dbReference>
<dbReference type="PROSITE" id="PS51186">
    <property type="entry name" value="GNAT"/>
    <property type="match status" value="1"/>
</dbReference>
<dbReference type="Pfam" id="PF00583">
    <property type="entry name" value="Acetyltransf_1"/>
    <property type="match status" value="1"/>
</dbReference>
<reference evidence="3 4" key="1">
    <citation type="submission" date="2016-12" db="EMBL/GenBank/DDBJ databases">
        <title>The genome of dimorphic prosthecate Glycocaulis alkaliphilus 6b-8t, isolated from crude oil dictates its adaptability in petroleum environments.</title>
        <authorList>
            <person name="Wu X.-L."/>
            <person name="Geng S."/>
        </authorList>
    </citation>
    <scope>NUCLEOTIDE SEQUENCE [LARGE SCALE GENOMIC DNA]</scope>
    <source>
        <strain evidence="3 4">6B-8</strain>
    </source>
</reference>
<dbReference type="EMBL" id="CP018911">
    <property type="protein sequence ID" value="AZU02900.1"/>
    <property type="molecule type" value="Genomic_DNA"/>
</dbReference>
<name>A0A3T0E6L3_9PROT</name>
<sequence>MDTQSVTIRRAGPGDEAALALVGAASFLESYAGIVDGQGIIRHCQERHTPQVYARALADTSQALWLAEMAPGSAPVGYLHLAPADLPVPTGPKDIEIKRIYVLSRLHGSGLGRELIGTALDHARETGRSNVVLGVYKGNERALAFYGRAGFEALGERQFDVGGNVYCDWVMGRAV</sequence>
<proteinExistence type="predicted"/>